<gene>
    <name evidence="2" type="ORF">SJAG_03390</name>
</gene>
<accession>B6K439</accession>
<feature type="compositionally biased region" description="Polar residues" evidence="1">
    <location>
        <begin position="37"/>
        <end position="47"/>
    </location>
</feature>
<evidence type="ECO:0000256" key="1">
    <source>
        <dbReference type="SAM" id="MobiDB-lite"/>
    </source>
</evidence>
<dbReference type="EMBL" id="KE651167">
    <property type="protein sequence ID" value="EEB08246.1"/>
    <property type="molecule type" value="Genomic_DNA"/>
</dbReference>
<dbReference type="JaponicusDB" id="SJAG_03390"/>
<dbReference type="VEuPathDB" id="FungiDB:SJAG_03390"/>
<keyword evidence="3" id="KW-1185">Reference proteome</keyword>
<proteinExistence type="predicted"/>
<feature type="region of interest" description="Disordered" evidence="1">
    <location>
        <begin position="37"/>
        <end position="139"/>
    </location>
</feature>
<dbReference type="AlphaFoldDB" id="B6K439"/>
<protein>
    <submittedName>
        <fullName evidence="2">Uncharacterized protein</fullName>
    </submittedName>
</protein>
<dbReference type="GeneID" id="7050116"/>
<name>B6K439_SCHJY</name>
<feature type="compositionally biased region" description="Polar residues" evidence="1">
    <location>
        <begin position="130"/>
        <end position="139"/>
    </location>
</feature>
<sequence length="139" mass="14605">MDVRLRIFRMSGQWQFERGDEAHSLLCGRLLVSEPSASVHATQQRRVGSTEEAHGGDSGSTQAAHRPATPARVTAVPNARSSTSSPLPTLARSQLRAGSQPPDAAGLLWLDGASGRGSLIKGHSGVSGLQRANNSSRAK</sequence>
<evidence type="ECO:0000313" key="3">
    <source>
        <dbReference type="Proteomes" id="UP000001744"/>
    </source>
</evidence>
<dbReference type="Proteomes" id="UP000001744">
    <property type="component" value="Unassembled WGS sequence"/>
</dbReference>
<dbReference type="RefSeq" id="XP_002174539.1">
    <property type="nucleotide sequence ID" value="XM_002174503.1"/>
</dbReference>
<evidence type="ECO:0000313" key="2">
    <source>
        <dbReference type="EMBL" id="EEB08246.1"/>
    </source>
</evidence>
<organism evidence="2 3">
    <name type="scientific">Schizosaccharomyces japonicus (strain yFS275 / FY16936)</name>
    <name type="common">Fission yeast</name>
    <dbReference type="NCBI Taxonomy" id="402676"/>
    <lineage>
        <taxon>Eukaryota</taxon>
        <taxon>Fungi</taxon>
        <taxon>Dikarya</taxon>
        <taxon>Ascomycota</taxon>
        <taxon>Taphrinomycotina</taxon>
        <taxon>Schizosaccharomycetes</taxon>
        <taxon>Schizosaccharomycetales</taxon>
        <taxon>Schizosaccharomycetaceae</taxon>
        <taxon>Schizosaccharomyces</taxon>
    </lineage>
</organism>
<dbReference type="HOGENOM" id="CLU_1846268_0_0_1"/>
<reference evidence="2 3" key="1">
    <citation type="journal article" date="2011" name="Science">
        <title>Comparative functional genomics of the fission yeasts.</title>
        <authorList>
            <person name="Rhind N."/>
            <person name="Chen Z."/>
            <person name="Yassour M."/>
            <person name="Thompson D.A."/>
            <person name="Haas B.J."/>
            <person name="Habib N."/>
            <person name="Wapinski I."/>
            <person name="Roy S."/>
            <person name="Lin M.F."/>
            <person name="Heiman D.I."/>
            <person name="Young S.K."/>
            <person name="Furuya K."/>
            <person name="Guo Y."/>
            <person name="Pidoux A."/>
            <person name="Chen H.M."/>
            <person name="Robbertse B."/>
            <person name="Goldberg J.M."/>
            <person name="Aoki K."/>
            <person name="Bayne E.H."/>
            <person name="Berlin A.M."/>
            <person name="Desjardins C.A."/>
            <person name="Dobbs E."/>
            <person name="Dukaj L."/>
            <person name="Fan L."/>
            <person name="FitzGerald M.G."/>
            <person name="French C."/>
            <person name="Gujja S."/>
            <person name="Hansen K."/>
            <person name="Keifenheim D."/>
            <person name="Levin J.Z."/>
            <person name="Mosher R.A."/>
            <person name="Mueller C.A."/>
            <person name="Pfiffner J."/>
            <person name="Priest M."/>
            <person name="Russ C."/>
            <person name="Smialowska A."/>
            <person name="Swoboda P."/>
            <person name="Sykes S.M."/>
            <person name="Vaughn M."/>
            <person name="Vengrova S."/>
            <person name="Yoder R."/>
            <person name="Zeng Q."/>
            <person name="Allshire R."/>
            <person name="Baulcombe D."/>
            <person name="Birren B.W."/>
            <person name="Brown W."/>
            <person name="Ekwall K."/>
            <person name="Kellis M."/>
            <person name="Leatherwood J."/>
            <person name="Levin H."/>
            <person name="Margalit H."/>
            <person name="Martienssen R."/>
            <person name="Nieduszynski C.A."/>
            <person name="Spatafora J.W."/>
            <person name="Friedman N."/>
            <person name="Dalgaard J.Z."/>
            <person name="Baumann P."/>
            <person name="Niki H."/>
            <person name="Regev A."/>
            <person name="Nusbaum C."/>
        </authorList>
    </citation>
    <scope>NUCLEOTIDE SEQUENCE [LARGE SCALE GENOMIC DNA]</scope>
    <source>
        <strain evidence="3">yFS275 / FY16936</strain>
    </source>
</reference>